<feature type="signal peptide" evidence="1">
    <location>
        <begin position="1"/>
        <end position="21"/>
    </location>
</feature>
<feature type="chain" id="PRO_5017063187" evidence="1">
    <location>
        <begin position="22"/>
        <end position="56"/>
    </location>
</feature>
<name>A0A346TLN8_STIJA</name>
<keyword evidence="1" id="KW-0732">Signal</keyword>
<dbReference type="EMBL" id="MH636355">
    <property type="protein sequence ID" value="AXU40278.1"/>
    <property type="molecule type" value="mRNA"/>
</dbReference>
<protein>
    <submittedName>
        <fullName evidence="2">APHAIRPPSG</fullName>
    </submittedName>
</protein>
<organism evidence="2">
    <name type="scientific">Stichopus japonicus</name>
    <name type="common">Sea cucumber</name>
    <dbReference type="NCBI Taxonomy" id="307972"/>
    <lineage>
        <taxon>Eukaryota</taxon>
        <taxon>Metazoa</taxon>
        <taxon>Echinodermata</taxon>
        <taxon>Eleutherozoa</taxon>
        <taxon>Echinozoa</taxon>
        <taxon>Holothuroidea</taxon>
        <taxon>Aspidochirotacea</taxon>
        <taxon>Aspidochirotida</taxon>
        <taxon>Stichopodidae</taxon>
        <taxon>Apostichopus</taxon>
    </lineage>
</organism>
<accession>A0A346TLN8</accession>
<proteinExistence type="evidence at transcript level"/>
<evidence type="ECO:0000256" key="1">
    <source>
        <dbReference type="SAM" id="SignalP"/>
    </source>
</evidence>
<evidence type="ECO:0000313" key="2">
    <source>
        <dbReference type="EMBL" id="AXU40278.1"/>
    </source>
</evidence>
<sequence length="56" mass="5845">MNLKVFMVLVLVSMMILFINAAPHAIRPPSGRSACDCGCAFTGGVGCCAPEDCIRG</sequence>
<dbReference type="AlphaFoldDB" id="A0A346TLN8"/>
<reference evidence="2" key="1">
    <citation type="submission" date="2018-07" db="EMBL/GenBank/DDBJ databases">
        <title>Neuropeptide precursors identification based on transcriptomic and neuropeptidomic analysis of circumoral nerve ring in sea cucumber.</title>
        <authorList>
            <person name="Chen M.Y."/>
            <person name="Hou Y.Y."/>
            <person name="Elphick M.R."/>
        </authorList>
    </citation>
    <scope>NUCLEOTIDE SEQUENCE</scope>
    <source>
        <tissue evidence="2">Circumoral nerve ring</tissue>
    </source>
</reference>